<dbReference type="OrthoDB" id="8119704at2759"/>
<sequence>MSTSLRTLRPLNGQHISRTLITPNSLCRRKNFSPSDRWETASQFNANSPTTTSFSTSASAYANTRLKPVDLKYTRYLPPDGGNQTREAIVFLHSLFGSKRNWHSVANALSNELSRPVYALDLRNHGESPHAEPMTYPQMALDVTHFIQKHNLERISLVGHSMGGKVAMTTVLGRYLPPSTIANLVVADIAPIKGKVSRASVSYFEAMKKIESMKLKTKKEARNVLAEWEKNPGTQAFLLTNLIVPSDPSSLQEYAKFGIPLDILSEAVPDIGIFPYEPGEVEPWTGRTLFVKGGKSKFLNEDAIGVARKLFPSMELEVLDAGHYVHGERPNEFKQLIVDFIKAEMA</sequence>
<dbReference type="InterPro" id="IPR000073">
    <property type="entry name" value="AB_hydrolase_1"/>
</dbReference>
<dbReference type="Proteomes" id="UP000297245">
    <property type="component" value="Unassembled WGS sequence"/>
</dbReference>
<keyword evidence="5" id="KW-1185">Reference proteome</keyword>
<reference evidence="4 5" key="1">
    <citation type="journal article" date="2019" name="Nat. Ecol. Evol.">
        <title>Megaphylogeny resolves global patterns of mushroom evolution.</title>
        <authorList>
            <person name="Varga T."/>
            <person name="Krizsan K."/>
            <person name="Foldi C."/>
            <person name="Dima B."/>
            <person name="Sanchez-Garcia M."/>
            <person name="Sanchez-Ramirez S."/>
            <person name="Szollosi G.J."/>
            <person name="Szarkandi J.G."/>
            <person name="Papp V."/>
            <person name="Albert L."/>
            <person name="Andreopoulos W."/>
            <person name="Angelini C."/>
            <person name="Antonin V."/>
            <person name="Barry K.W."/>
            <person name="Bougher N.L."/>
            <person name="Buchanan P."/>
            <person name="Buyck B."/>
            <person name="Bense V."/>
            <person name="Catcheside P."/>
            <person name="Chovatia M."/>
            <person name="Cooper J."/>
            <person name="Damon W."/>
            <person name="Desjardin D."/>
            <person name="Finy P."/>
            <person name="Geml J."/>
            <person name="Haridas S."/>
            <person name="Hughes K."/>
            <person name="Justo A."/>
            <person name="Karasinski D."/>
            <person name="Kautmanova I."/>
            <person name="Kiss B."/>
            <person name="Kocsube S."/>
            <person name="Kotiranta H."/>
            <person name="LaButti K.M."/>
            <person name="Lechner B.E."/>
            <person name="Liimatainen K."/>
            <person name="Lipzen A."/>
            <person name="Lukacs Z."/>
            <person name="Mihaltcheva S."/>
            <person name="Morgado L.N."/>
            <person name="Niskanen T."/>
            <person name="Noordeloos M.E."/>
            <person name="Ohm R.A."/>
            <person name="Ortiz-Santana B."/>
            <person name="Ovrebo C."/>
            <person name="Racz N."/>
            <person name="Riley R."/>
            <person name="Savchenko A."/>
            <person name="Shiryaev A."/>
            <person name="Soop K."/>
            <person name="Spirin V."/>
            <person name="Szebenyi C."/>
            <person name="Tomsovsky M."/>
            <person name="Tulloss R.E."/>
            <person name="Uehling J."/>
            <person name="Grigoriev I.V."/>
            <person name="Vagvolgyi C."/>
            <person name="Papp T."/>
            <person name="Martin F.M."/>
            <person name="Miettinen O."/>
            <person name="Hibbett D.S."/>
            <person name="Nagy L.G."/>
        </authorList>
    </citation>
    <scope>NUCLEOTIDE SEQUENCE [LARGE SCALE GENOMIC DNA]</scope>
    <source>
        <strain evidence="4 5">CBS 962.96</strain>
    </source>
</reference>
<dbReference type="Gene3D" id="3.40.50.1820">
    <property type="entry name" value="alpha/beta hydrolase"/>
    <property type="match status" value="1"/>
</dbReference>
<evidence type="ECO:0000256" key="1">
    <source>
        <dbReference type="ARBA" id="ARBA00008645"/>
    </source>
</evidence>
<gene>
    <name evidence="4" type="ORF">K435DRAFT_93580</name>
</gene>
<dbReference type="GO" id="GO:0005739">
    <property type="term" value="C:mitochondrion"/>
    <property type="evidence" value="ECO:0007669"/>
    <property type="project" value="TreeGrafter"/>
</dbReference>
<feature type="domain" description="AB hydrolase-1" evidence="3">
    <location>
        <begin position="89"/>
        <end position="333"/>
    </location>
</feature>
<dbReference type="InterPro" id="IPR029058">
    <property type="entry name" value="AB_hydrolase_fold"/>
</dbReference>
<protein>
    <submittedName>
        <fullName evidence="4">Alpha/beta-hydrolase</fullName>
    </submittedName>
</protein>
<dbReference type="Pfam" id="PF12697">
    <property type="entry name" value="Abhydrolase_6"/>
    <property type="match status" value="1"/>
</dbReference>
<evidence type="ECO:0000313" key="5">
    <source>
        <dbReference type="Proteomes" id="UP000297245"/>
    </source>
</evidence>
<dbReference type="EMBL" id="ML179048">
    <property type="protein sequence ID" value="THV05616.1"/>
    <property type="molecule type" value="Genomic_DNA"/>
</dbReference>
<comment type="similarity">
    <text evidence="1">Belongs to the AB hydrolase superfamily.</text>
</comment>
<accession>A0A4V4HI88</accession>
<dbReference type="GO" id="GO:0052689">
    <property type="term" value="F:carboxylic ester hydrolase activity"/>
    <property type="evidence" value="ECO:0007669"/>
    <property type="project" value="TreeGrafter"/>
</dbReference>
<dbReference type="PANTHER" id="PTHR46118:SF4">
    <property type="entry name" value="PROTEIN ABHD11"/>
    <property type="match status" value="1"/>
</dbReference>
<dbReference type="PANTHER" id="PTHR46118">
    <property type="entry name" value="PROTEIN ABHD11"/>
    <property type="match status" value="1"/>
</dbReference>
<evidence type="ECO:0000259" key="3">
    <source>
        <dbReference type="Pfam" id="PF12697"/>
    </source>
</evidence>
<evidence type="ECO:0000256" key="2">
    <source>
        <dbReference type="ARBA" id="ARBA00022801"/>
    </source>
</evidence>
<name>A0A4V4HI88_DENBC</name>
<proteinExistence type="inferred from homology"/>
<dbReference type="AlphaFoldDB" id="A0A4V4HI88"/>
<dbReference type="SUPFAM" id="SSF53474">
    <property type="entry name" value="alpha/beta-Hydrolases"/>
    <property type="match status" value="1"/>
</dbReference>
<evidence type="ECO:0000313" key="4">
    <source>
        <dbReference type="EMBL" id="THV05616.1"/>
    </source>
</evidence>
<organism evidence="4 5">
    <name type="scientific">Dendrothele bispora (strain CBS 962.96)</name>
    <dbReference type="NCBI Taxonomy" id="1314807"/>
    <lineage>
        <taxon>Eukaryota</taxon>
        <taxon>Fungi</taxon>
        <taxon>Dikarya</taxon>
        <taxon>Basidiomycota</taxon>
        <taxon>Agaricomycotina</taxon>
        <taxon>Agaricomycetes</taxon>
        <taxon>Agaricomycetidae</taxon>
        <taxon>Agaricales</taxon>
        <taxon>Agaricales incertae sedis</taxon>
        <taxon>Dendrothele</taxon>
    </lineage>
</organism>
<keyword evidence="2 4" id="KW-0378">Hydrolase</keyword>